<dbReference type="EMBL" id="CP013264">
    <property type="protein sequence ID" value="ALR20584.1"/>
    <property type="molecule type" value="Genomic_DNA"/>
</dbReference>
<protein>
    <recommendedName>
        <fullName evidence="1">SnoaL-like domain-containing protein</fullName>
    </recommendedName>
</protein>
<evidence type="ECO:0000313" key="3">
    <source>
        <dbReference type="Proteomes" id="UP000056968"/>
    </source>
</evidence>
<dbReference type="RefSeq" id="WP_062064332.1">
    <property type="nucleotide sequence ID" value="NZ_CP013264.1"/>
</dbReference>
<dbReference type="SUPFAM" id="SSF54427">
    <property type="entry name" value="NTF2-like"/>
    <property type="match status" value="1"/>
</dbReference>
<evidence type="ECO:0000259" key="1">
    <source>
        <dbReference type="Pfam" id="PF12680"/>
    </source>
</evidence>
<dbReference type="Gene3D" id="3.10.450.50">
    <property type="match status" value="1"/>
</dbReference>
<dbReference type="InterPro" id="IPR032710">
    <property type="entry name" value="NTF2-like_dom_sf"/>
</dbReference>
<evidence type="ECO:0000313" key="2">
    <source>
        <dbReference type="EMBL" id="ALR20584.1"/>
    </source>
</evidence>
<dbReference type="STRING" id="1332080.ATN00_09970"/>
<dbReference type="AlphaFoldDB" id="A0A0S3EYR9"/>
<dbReference type="Pfam" id="PF12680">
    <property type="entry name" value="SnoaL_2"/>
    <property type="match status" value="1"/>
</dbReference>
<reference evidence="2 3" key="1">
    <citation type="submission" date="2015-11" db="EMBL/GenBank/DDBJ databases">
        <title>A Two-component Flavoprotein Monooxygenase System MeaXY Responsible for para-Hydroxylation of 2-Methyl-6-ethylaniline and 2,6-Diethylaniline in Sphingobium baderi DE-13.</title>
        <authorList>
            <person name="Cheng M."/>
            <person name="Meng Q."/>
            <person name="Yang Y."/>
            <person name="Chu C."/>
            <person name="Yan X."/>
            <person name="He J."/>
            <person name="Li S."/>
        </authorList>
    </citation>
    <scope>NUCLEOTIDE SEQUENCE [LARGE SCALE GENOMIC DNA]</scope>
    <source>
        <strain evidence="2 3">DE-13</strain>
    </source>
</reference>
<sequence length="171" mass="19139">MTDSRTIAWRWIEAAVGGDGETLRTLFAPDCRIFIAGDMPFCGWMDVDGFFGQTSILPLAGPITFEVGEMVAEGDRIWFEAQSHAQLKNGADYRNIYIFQLRITDERIVEYKEFGDTLHIWRVIEDPQTRGPAIPRQPLLTTISRAFVGNAIGESGRGDVNQPESLSPSSR</sequence>
<gene>
    <name evidence="2" type="ORF">ATN00_09970</name>
</gene>
<accession>A0A0S3EYR9</accession>
<organism evidence="2 3">
    <name type="scientific">Sphingobium baderi</name>
    <dbReference type="NCBI Taxonomy" id="1332080"/>
    <lineage>
        <taxon>Bacteria</taxon>
        <taxon>Pseudomonadati</taxon>
        <taxon>Pseudomonadota</taxon>
        <taxon>Alphaproteobacteria</taxon>
        <taxon>Sphingomonadales</taxon>
        <taxon>Sphingomonadaceae</taxon>
        <taxon>Sphingobium</taxon>
    </lineage>
</organism>
<dbReference type="KEGG" id="sbd:ATN00_09970"/>
<keyword evidence="3" id="KW-1185">Reference proteome</keyword>
<dbReference type="InterPro" id="IPR037401">
    <property type="entry name" value="SnoaL-like"/>
</dbReference>
<feature type="domain" description="SnoaL-like" evidence="1">
    <location>
        <begin position="10"/>
        <end position="111"/>
    </location>
</feature>
<dbReference type="OrthoDB" id="3436119at2"/>
<proteinExistence type="predicted"/>
<name>A0A0S3EYR9_9SPHN</name>
<dbReference type="Proteomes" id="UP000056968">
    <property type="component" value="Chromosome"/>
</dbReference>